<keyword evidence="3" id="KW-1185">Reference proteome</keyword>
<reference evidence="2 3" key="1">
    <citation type="submission" date="2018-08" db="EMBL/GenBank/DDBJ databases">
        <title>Draft genome sequence of Psychrilyobacter sp. strain SD5 isolated from Black Sea water.</title>
        <authorList>
            <person name="Yadav S."/>
            <person name="Villanueva L."/>
            <person name="Damste J.S.S."/>
        </authorList>
    </citation>
    <scope>NUCLEOTIDE SEQUENCE [LARGE SCALE GENOMIC DNA]</scope>
    <source>
        <strain evidence="2 3">SD5</strain>
    </source>
</reference>
<dbReference type="PANTHER" id="PTHR30535">
    <property type="entry name" value="VITAMIN B12-BINDING PROTEIN"/>
    <property type="match status" value="1"/>
</dbReference>
<dbReference type="PANTHER" id="PTHR30535:SF34">
    <property type="entry name" value="MOLYBDATE-BINDING PROTEIN MOLA"/>
    <property type="match status" value="1"/>
</dbReference>
<dbReference type="EMBL" id="QUAJ01000007">
    <property type="protein sequence ID" value="REI41819.1"/>
    <property type="molecule type" value="Genomic_DNA"/>
</dbReference>
<proteinExistence type="predicted"/>
<comment type="caution">
    <text evidence="2">The sequence shown here is derived from an EMBL/GenBank/DDBJ whole genome shotgun (WGS) entry which is preliminary data.</text>
</comment>
<dbReference type="Gene3D" id="3.40.50.1980">
    <property type="entry name" value="Nitrogenase molybdenum iron protein domain"/>
    <property type="match status" value="2"/>
</dbReference>
<evidence type="ECO:0000259" key="1">
    <source>
        <dbReference type="PROSITE" id="PS50983"/>
    </source>
</evidence>
<dbReference type="InterPro" id="IPR050902">
    <property type="entry name" value="ABC_Transporter_SBP"/>
</dbReference>
<evidence type="ECO:0000313" key="2">
    <source>
        <dbReference type="EMBL" id="REI41819.1"/>
    </source>
</evidence>
<dbReference type="InterPro" id="IPR002491">
    <property type="entry name" value="ABC_transptr_periplasmic_BD"/>
</dbReference>
<dbReference type="PROSITE" id="PS50983">
    <property type="entry name" value="FE_B12_PBP"/>
    <property type="match status" value="1"/>
</dbReference>
<sequence>MIRVIKTIKLLSVFIFITQLSFTSNKELLSESGKVVNLSKPHTRIISLYGAHTDVLINIGGKENLVGVDKSSADLGIEVFSYKDSVEKFLSAKPDLILIRPMIRDRFSGLIRSLKNANLTVVTIKPTKFEELDNYWLTLGRLSGHEKEAIQYTDDFHMNLAELRAKADSIPVQERKTVFFEARHKTNQTTSLEGIPAYILGVLDIDNIAYDAVPAKKGSSVADFPKELLLSRGEEIDVYLAQYGAMNRPTVDIIKKAPGYKAIRAIREGEIYIIDEYDVSRPTNGLLDGIKEIGHIVYPKYF</sequence>
<protein>
    <submittedName>
        <fullName evidence="2">ABC transporter substrate-binding protein</fullName>
    </submittedName>
</protein>
<feature type="domain" description="Fe/B12 periplasmic-binding" evidence="1">
    <location>
        <begin position="34"/>
        <end position="301"/>
    </location>
</feature>
<evidence type="ECO:0000313" key="3">
    <source>
        <dbReference type="Proteomes" id="UP000263486"/>
    </source>
</evidence>
<dbReference type="Proteomes" id="UP000263486">
    <property type="component" value="Unassembled WGS sequence"/>
</dbReference>
<gene>
    <name evidence="2" type="ORF">DYH56_05240</name>
</gene>
<accession>A0ABX9KI31</accession>
<dbReference type="SUPFAM" id="SSF53807">
    <property type="entry name" value="Helical backbone' metal receptor"/>
    <property type="match status" value="1"/>
</dbReference>
<organism evidence="2 3">
    <name type="scientific">Psychrilyobacter piezotolerans</name>
    <dbReference type="NCBI Taxonomy" id="2293438"/>
    <lineage>
        <taxon>Bacteria</taxon>
        <taxon>Fusobacteriati</taxon>
        <taxon>Fusobacteriota</taxon>
        <taxon>Fusobacteriia</taxon>
        <taxon>Fusobacteriales</taxon>
        <taxon>Fusobacteriaceae</taxon>
        <taxon>Psychrilyobacter</taxon>
    </lineage>
</organism>
<dbReference type="Pfam" id="PF01497">
    <property type="entry name" value="Peripla_BP_2"/>
    <property type="match status" value="1"/>
</dbReference>
<name>A0ABX9KI31_9FUSO</name>